<name>A0A430KY20_9HYPO</name>
<evidence type="ECO:0000313" key="1">
    <source>
        <dbReference type="EMBL" id="RTE68253.1"/>
    </source>
</evidence>
<reference evidence="1 2" key="1">
    <citation type="submission" date="2017-06" db="EMBL/GenBank/DDBJ databases">
        <title>Comparative genomic analysis of Ambrosia Fusariam Clade fungi.</title>
        <authorList>
            <person name="Stajich J.E."/>
            <person name="Carrillo J."/>
            <person name="Kijimoto T."/>
            <person name="Eskalen A."/>
            <person name="O'Donnell K."/>
            <person name="Kasson M."/>
        </authorList>
    </citation>
    <scope>NUCLEOTIDE SEQUENCE [LARGE SCALE GENOMIC DNA]</scope>
    <source>
        <strain evidence="1 2">UCR1854</strain>
    </source>
</reference>
<keyword evidence="2" id="KW-1185">Reference proteome</keyword>
<accession>A0A430KY20</accession>
<proteinExistence type="predicted"/>
<dbReference type="Proteomes" id="UP000287124">
    <property type="component" value="Unassembled WGS sequence"/>
</dbReference>
<sequence length="178" mass="20012">MAEALGIVASLAALIQLAGYAREFSSALYRFSKDAGIAMWEIQNFANNARAFSHMVLAADVSLRKFCREHSNSAVLAYIARHRILDVIAEQSNVVRIDLMNAMERLKSRSGSRFPVVAYIKWTFQKNSVLALFPAMESIKVDLQLMILIAMLETINTPANLEPSSHQADKKDERDYEM</sequence>
<dbReference type="AlphaFoldDB" id="A0A430KY20"/>
<dbReference type="EMBL" id="MIKF01000999">
    <property type="protein sequence ID" value="RTE68253.1"/>
    <property type="molecule type" value="Genomic_DNA"/>
</dbReference>
<evidence type="ECO:0000313" key="2">
    <source>
        <dbReference type="Proteomes" id="UP000287124"/>
    </source>
</evidence>
<gene>
    <name evidence="1" type="ORF">BHE90_017370</name>
</gene>
<evidence type="ECO:0008006" key="3">
    <source>
        <dbReference type="Google" id="ProtNLM"/>
    </source>
</evidence>
<comment type="caution">
    <text evidence="1">The sequence shown here is derived from an EMBL/GenBank/DDBJ whole genome shotgun (WGS) entry which is preliminary data.</text>
</comment>
<protein>
    <recommendedName>
        <fullName evidence="3">Prion-inhibition and propagation HeLo domain-containing protein</fullName>
    </recommendedName>
</protein>
<organism evidence="1 2">
    <name type="scientific">Fusarium euwallaceae</name>
    <dbReference type="NCBI Taxonomy" id="1147111"/>
    <lineage>
        <taxon>Eukaryota</taxon>
        <taxon>Fungi</taxon>
        <taxon>Dikarya</taxon>
        <taxon>Ascomycota</taxon>
        <taxon>Pezizomycotina</taxon>
        <taxon>Sordariomycetes</taxon>
        <taxon>Hypocreomycetidae</taxon>
        <taxon>Hypocreales</taxon>
        <taxon>Nectriaceae</taxon>
        <taxon>Fusarium</taxon>
        <taxon>Fusarium solani species complex</taxon>
    </lineage>
</organism>